<keyword evidence="3" id="KW-1185">Reference proteome</keyword>
<evidence type="ECO:0000313" key="2">
    <source>
        <dbReference type="EMBL" id="KAK3318596.1"/>
    </source>
</evidence>
<protein>
    <recommendedName>
        <fullName evidence="4">CoxI translation protein CYA5</fullName>
    </recommendedName>
</protein>
<dbReference type="InterPro" id="IPR051114">
    <property type="entry name" value="Mito_RNA_Proc_CCM1"/>
</dbReference>
<feature type="compositionally biased region" description="Basic residues" evidence="1">
    <location>
        <begin position="1293"/>
        <end position="1304"/>
    </location>
</feature>
<dbReference type="EMBL" id="JAUEDM010000004">
    <property type="protein sequence ID" value="KAK3318596.1"/>
    <property type="molecule type" value="Genomic_DNA"/>
</dbReference>
<dbReference type="InterPro" id="IPR002885">
    <property type="entry name" value="PPR_rpt"/>
</dbReference>
<feature type="compositionally biased region" description="Basic and acidic residues" evidence="1">
    <location>
        <begin position="1280"/>
        <end position="1292"/>
    </location>
</feature>
<evidence type="ECO:0000313" key="3">
    <source>
        <dbReference type="Proteomes" id="UP001283341"/>
    </source>
</evidence>
<organism evidence="2 3">
    <name type="scientific">Apodospora peruviana</name>
    <dbReference type="NCBI Taxonomy" id="516989"/>
    <lineage>
        <taxon>Eukaryota</taxon>
        <taxon>Fungi</taxon>
        <taxon>Dikarya</taxon>
        <taxon>Ascomycota</taxon>
        <taxon>Pezizomycotina</taxon>
        <taxon>Sordariomycetes</taxon>
        <taxon>Sordariomycetidae</taxon>
        <taxon>Sordariales</taxon>
        <taxon>Lasiosphaeriaceae</taxon>
        <taxon>Apodospora</taxon>
    </lineage>
</organism>
<feature type="compositionally biased region" description="Polar residues" evidence="1">
    <location>
        <begin position="120"/>
        <end position="148"/>
    </location>
</feature>
<dbReference type="Proteomes" id="UP001283341">
    <property type="component" value="Unassembled WGS sequence"/>
</dbReference>
<accession>A0AAE0I520</accession>
<reference evidence="2" key="2">
    <citation type="submission" date="2023-06" db="EMBL/GenBank/DDBJ databases">
        <authorList>
            <consortium name="Lawrence Berkeley National Laboratory"/>
            <person name="Haridas S."/>
            <person name="Hensen N."/>
            <person name="Bonometti L."/>
            <person name="Westerberg I."/>
            <person name="Brannstrom I.O."/>
            <person name="Guillou S."/>
            <person name="Cros-Aarteil S."/>
            <person name="Calhoun S."/>
            <person name="Kuo A."/>
            <person name="Mondo S."/>
            <person name="Pangilinan J."/>
            <person name="Riley R."/>
            <person name="Labutti K."/>
            <person name="Andreopoulos B."/>
            <person name="Lipzen A."/>
            <person name="Chen C."/>
            <person name="Yanf M."/>
            <person name="Daum C."/>
            <person name="Ng V."/>
            <person name="Clum A."/>
            <person name="Steindorff A."/>
            <person name="Ohm R."/>
            <person name="Martin F."/>
            <person name="Silar P."/>
            <person name="Natvig D."/>
            <person name="Lalanne C."/>
            <person name="Gautier V."/>
            <person name="Ament-Velasquez S.L."/>
            <person name="Kruys A."/>
            <person name="Hutchinson M.I."/>
            <person name="Powell A.J."/>
            <person name="Barry K."/>
            <person name="Miller A.N."/>
            <person name="Grigoriev I.V."/>
            <person name="Debuchy R."/>
            <person name="Gladieux P."/>
            <person name="Thoren M.H."/>
            <person name="Johannesson H."/>
        </authorList>
    </citation>
    <scope>NUCLEOTIDE SEQUENCE</scope>
    <source>
        <strain evidence="2">CBS 118394</strain>
    </source>
</reference>
<feature type="region of interest" description="Disordered" evidence="1">
    <location>
        <begin position="120"/>
        <end position="193"/>
    </location>
</feature>
<dbReference type="GO" id="GO:0006396">
    <property type="term" value="P:RNA processing"/>
    <property type="evidence" value="ECO:0007669"/>
    <property type="project" value="TreeGrafter"/>
</dbReference>
<proteinExistence type="predicted"/>
<sequence length="1304" mass="148165">MLERTAASIEPCGLQRVLPSASSRYASLKTRRQLHTGFWQHGAADFELLNACHALVRMPLIVASDASSMPTKSETRLDSTIASAFLFDFLYPNGAATILRKYRSAFGLLRGLSMSQKSRSLARLYTSTPEKPDTTNDPNPALDSTASPTPKGYAAPGLQTLDDQVDEDDRHESLANQGAIGYQEEPGNEARDTMDRTGEEVAPWNKPRASDFEAFQQLLMSDHTTMFDEVWTLYSRLDPVLRDEYKAEVLVHLARSTRPVEVCRINELFALFKSEEWTDDVVVAAIKAQLMEQNDEAAKSIFSAALEQNGLVQGLDALVFYAFKTSKWSLLAEVWDMYQTMTETKQDRFTPVSFTLLSSMDSFTQHIKELYKFVKAVEEEAERYEMRRKFDTFLAFVAKRALFLFKPTDALHILSHAKSLSSYEAFIGHCVESGSTKLAADVYRKYRKLPGEGRSVSIPQKMMDVFYHQNDALGMRQVLKDLPTVFPSLIFPSQVYQRYIAFYARRGDVAGVNSMANEFTKRHPRWSRLDWTLTASLMHVHTVRGDSDAALRVLEESTAKSGVPSKIDLWNILLQSYVVKRDYEGGIATFARICKENQPDKYTFAEIMGMAGARGDLRFNFELFGLAKDMGIKPDIAMVNTLVEAYCQNDRYEEAEKLCIKTTDARDIEGKITILWNTLLRHHARRRDLPTVQRLLDYMSKNRIPYTSDTYSHLLLALVLCRQAHHALAIIKVANEQGTFQPTLKHYVLLMSAHIYTGQEQAALKINELIERRFPNDAERLTAVIRALGRMGGPHSTSEEGRSRLDYMNRALQVFRNSLGQSDSKIAGKLNVITEQYSHVLFLLVRMRDMASMQEILDLYYSHFPAHASPATIPIDLLHDIMLADFYEKKYDRVKSTFRFILERTAREGQPPLSTAPPKEGDGVAIFPSYMYKMSDPLKTMQRLYLEQRDADGLMSMVADVRERGFLLDSKNWNYYVQGLARLNKWKEAFMICEEQLMPQWTGWKRERQLGPVKNLLPLNLRRLGSNPKYPRPISHTLLVLAKVYLDLQETSLWSREAASALETVNKNSHRTVQAVTTILPANDKLERDILGYSRLKRERGREEALKASRKLSPRTIKERERINSTRNASALRVYDELDLDMNMGDSFDPQLSDHVQSRDAAQPLAATAATAADDTVDAWVGPALASTPRPRQGSTDDWIDEPAPARVARPRRAHRDDWVNEPIRARAPPSRRARLFSGKDSKVANHKAPDDQNANRKASDEDENASHKAFDDQGDDELERALARAFDDKNQAKSKKKTSTPDW</sequence>
<feature type="compositionally biased region" description="Basic and acidic residues" evidence="1">
    <location>
        <begin position="1238"/>
        <end position="1272"/>
    </location>
</feature>
<dbReference type="Pfam" id="PF01535">
    <property type="entry name" value="PPR"/>
    <property type="match status" value="1"/>
</dbReference>
<dbReference type="Gene3D" id="1.25.40.10">
    <property type="entry name" value="Tetratricopeptide repeat domain"/>
    <property type="match status" value="2"/>
</dbReference>
<dbReference type="InterPro" id="IPR011990">
    <property type="entry name" value="TPR-like_helical_dom_sf"/>
</dbReference>
<feature type="region of interest" description="Disordered" evidence="1">
    <location>
        <begin position="1184"/>
        <end position="1304"/>
    </location>
</feature>
<dbReference type="GO" id="GO:0003729">
    <property type="term" value="F:mRNA binding"/>
    <property type="evidence" value="ECO:0007669"/>
    <property type="project" value="TreeGrafter"/>
</dbReference>
<dbReference type="GO" id="GO:0007005">
    <property type="term" value="P:mitochondrion organization"/>
    <property type="evidence" value="ECO:0007669"/>
    <property type="project" value="TreeGrafter"/>
</dbReference>
<reference evidence="2" key="1">
    <citation type="journal article" date="2023" name="Mol. Phylogenet. Evol.">
        <title>Genome-scale phylogeny and comparative genomics of the fungal order Sordariales.</title>
        <authorList>
            <person name="Hensen N."/>
            <person name="Bonometti L."/>
            <person name="Westerberg I."/>
            <person name="Brannstrom I.O."/>
            <person name="Guillou S."/>
            <person name="Cros-Aarteil S."/>
            <person name="Calhoun S."/>
            <person name="Haridas S."/>
            <person name="Kuo A."/>
            <person name="Mondo S."/>
            <person name="Pangilinan J."/>
            <person name="Riley R."/>
            <person name="LaButti K."/>
            <person name="Andreopoulos B."/>
            <person name="Lipzen A."/>
            <person name="Chen C."/>
            <person name="Yan M."/>
            <person name="Daum C."/>
            <person name="Ng V."/>
            <person name="Clum A."/>
            <person name="Steindorff A."/>
            <person name="Ohm R.A."/>
            <person name="Martin F."/>
            <person name="Silar P."/>
            <person name="Natvig D.O."/>
            <person name="Lalanne C."/>
            <person name="Gautier V."/>
            <person name="Ament-Velasquez S.L."/>
            <person name="Kruys A."/>
            <person name="Hutchinson M.I."/>
            <person name="Powell A.J."/>
            <person name="Barry K."/>
            <person name="Miller A.N."/>
            <person name="Grigoriev I.V."/>
            <person name="Debuchy R."/>
            <person name="Gladieux P."/>
            <person name="Hiltunen Thoren M."/>
            <person name="Johannesson H."/>
        </authorList>
    </citation>
    <scope>NUCLEOTIDE SEQUENCE</scope>
    <source>
        <strain evidence="2">CBS 118394</strain>
    </source>
</reference>
<evidence type="ECO:0000256" key="1">
    <source>
        <dbReference type="SAM" id="MobiDB-lite"/>
    </source>
</evidence>
<comment type="caution">
    <text evidence="2">The sequence shown here is derived from an EMBL/GenBank/DDBJ whole genome shotgun (WGS) entry which is preliminary data.</text>
</comment>
<gene>
    <name evidence="2" type="ORF">B0H66DRAFT_557805</name>
</gene>
<evidence type="ECO:0008006" key="4">
    <source>
        <dbReference type="Google" id="ProtNLM"/>
    </source>
</evidence>
<dbReference type="PANTHER" id="PTHR47934:SF6">
    <property type="entry name" value="MITOCHONDRIAL GROUP I INTRON SPLICING FACTOR CCM1-RELATED"/>
    <property type="match status" value="1"/>
</dbReference>
<name>A0AAE0I520_9PEZI</name>
<dbReference type="PANTHER" id="PTHR47934">
    <property type="entry name" value="PENTATRICOPEPTIDE REPEAT-CONTAINING PROTEIN PET309, MITOCHONDRIAL"/>
    <property type="match status" value="1"/>
</dbReference>
<dbReference type="GO" id="GO:0005739">
    <property type="term" value="C:mitochondrion"/>
    <property type="evidence" value="ECO:0007669"/>
    <property type="project" value="TreeGrafter"/>
</dbReference>